<evidence type="ECO:0000256" key="1">
    <source>
        <dbReference type="SAM" id="Phobius"/>
    </source>
</evidence>
<sequence length="70" mass="7901">MMNRIEKIAFLVLSLGSILYFLLQELKEKGIALDAGMSVILGSIALFCWGYLRSQDAKEKKNPASDMEYK</sequence>
<proteinExistence type="predicted"/>
<keyword evidence="1" id="KW-1133">Transmembrane helix</keyword>
<protein>
    <recommendedName>
        <fullName evidence="4">DUF3188 domain-containing protein</fullName>
    </recommendedName>
</protein>
<reference evidence="2 3" key="1">
    <citation type="submission" date="2018-09" db="EMBL/GenBank/DDBJ databases">
        <title>The draft genome of Acinetobacter sp. strains.</title>
        <authorList>
            <person name="Qin J."/>
            <person name="Feng Y."/>
            <person name="Zong Z."/>
        </authorList>
    </citation>
    <scope>NUCLEOTIDE SEQUENCE [LARGE SCALE GENOMIC DNA]</scope>
    <source>
        <strain evidence="2 3">WCHAc060005</strain>
    </source>
</reference>
<keyword evidence="1" id="KW-0472">Membrane</keyword>
<feature type="transmembrane region" description="Helical" evidence="1">
    <location>
        <begin position="7"/>
        <end position="23"/>
    </location>
</feature>
<keyword evidence="1" id="KW-0812">Transmembrane</keyword>
<organism evidence="2 3">
    <name type="scientific">Acinetobacter chengduensis</name>
    <dbReference type="NCBI Taxonomy" id="2420890"/>
    <lineage>
        <taxon>Bacteria</taxon>
        <taxon>Pseudomonadati</taxon>
        <taxon>Pseudomonadota</taxon>
        <taxon>Gammaproteobacteria</taxon>
        <taxon>Moraxellales</taxon>
        <taxon>Moraxellaceae</taxon>
        <taxon>Acinetobacter</taxon>
    </lineage>
</organism>
<dbReference type="Proteomes" id="UP000280271">
    <property type="component" value="Unassembled WGS sequence"/>
</dbReference>
<dbReference type="EMBL" id="RCHC01000001">
    <property type="protein sequence ID" value="RLL24560.1"/>
    <property type="molecule type" value="Genomic_DNA"/>
</dbReference>
<evidence type="ECO:0000313" key="3">
    <source>
        <dbReference type="Proteomes" id="UP000280271"/>
    </source>
</evidence>
<evidence type="ECO:0000313" key="2">
    <source>
        <dbReference type="EMBL" id="RLL24560.1"/>
    </source>
</evidence>
<accession>A0ABX9U0X8</accession>
<keyword evidence="3" id="KW-1185">Reference proteome</keyword>
<feature type="transmembrane region" description="Helical" evidence="1">
    <location>
        <begin position="35"/>
        <end position="52"/>
    </location>
</feature>
<gene>
    <name evidence="2" type="ORF">D9K81_00810</name>
</gene>
<evidence type="ECO:0008006" key="4">
    <source>
        <dbReference type="Google" id="ProtNLM"/>
    </source>
</evidence>
<dbReference type="RefSeq" id="WP_147395927.1">
    <property type="nucleotide sequence ID" value="NZ_RCHC01000001.1"/>
</dbReference>
<name>A0ABX9U0X8_9GAMM</name>
<comment type="caution">
    <text evidence="2">The sequence shown here is derived from an EMBL/GenBank/DDBJ whole genome shotgun (WGS) entry which is preliminary data.</text>
</comment>